<feature type="non-terminal residue" evidence="2">
    <location>
        <position position="1"/>
    </location>
</feature>
<feature type="non-terminal residue" evidence="2">
    <location>
        <position position="383"/>
    </location>
</feature>
<name>A0A6J4S7B1_9ACTN</name>
<keyword evidence="2" id="KW-0808">Transferase</keyword>
<feature type="compositionally biased region" description="Basic residues" evidence="1">
    <location>
        <begin position="334"/>
        <end position="344"/>
    </location>
</feature>
<feature type="compositionally biased region" description="Basic and acidic residues" evidence="1">
    <location>
        <begin position="196"/>
        <end position="208"/>
    </location>
</feature>
<dbReference type="GO" id="GO:0004076">
    <property type="term" value="F:biotin synthase activity"/>
    <property type="evidence" value="ECO:0007669"/>
    <property type="project" value="UniProtKB-EC"/>
</dbReference>
<feature type="region of interest" description="Disordered" evidence="1">
    <location>
        <begin position="1"/>
        <end position="34"/>
    </location>
</feature>
<feature type="compositionally biased region" description="Basic and acidic residues" evidence="1">
    <location>
        <begin position="166"/>
        <end position="189"/>
    </location>
</feature>
<feature type="region of interest" description="Disordered" evidence="1">
    <location>
        <begin position="69"/>
        <end position="383"/>
    </location>
</feature>
<feature type="compositionally biased region" description="Basic residues" evidence="1">
    <location>
        <begin position="372"/>
        <end position="383"/>
    </location>
</feature>
<proteinExistence type="predicted"/>
<accession>A0A6J4S7B1</accession>
<feature type="compositionally biased region" description="Basic and acidic residues" evidence="1">
    <location>
        <begin position="69"/>
        <end position="84"/>
    </location>
</feature>
<feature type="compositionally biased region" description="Basic residues" evidence="1">
    <location>
        <begin position="307"/>
        <end position="318"/>
    </location>
</feature>
<feature type="compositionally biased region" description="Basic and acidic residues" evidence="1">
    <location>
        <begin position="281"/>
        <end position="305"/>
    </location>
</feature>
<dbReference type="EC" id="2.8.1.6" evidence="2"/>
<sequence>AVADHPRGSRPPGRADRPRRHRGADRAGVAGPRRALRRLDRHVLAGQRQVRRLRRGLRLLRAVALRRGRDADARADGARADPRARPRRRGGRRAPLLHGHTGSGAVQAGVREGARGSTAGGHRDQPQALRVGRPPVGLTRASAQGGGHPAGPPQRRDRPLALSRGLLDRPLRGPAADDRRRARRRPGDLRRRHPQSRRDARAARRDGLRALGDQPDVGADQPAQPPPGHEVRRSRVHGSVGGGQVDRDLPPDPPRGALPAVRRTRREHPRAPGARRQGGHQRRDARQLPDHAGQHPRAGPRDVRGGRAQRRPPGRQRRQSASGQPLGLVGGRDARRRRRARRRGGAGARGHAVGSLAPAALPQEGGGPAAPRRLRQRLALRRL</sequence>
<dbReference type="EMBL" id="CADCVJ010000200">
    <property type="protein sequence ID" value="CAA9486541.1"/>
    <property type="molecule type" value="Genomic_DNA"/>
</dbReference>
<gene>
    <name evidence="2" type="ORF">AVDCRST_MAG38-2373</name>
</gene>
<organism evidence="2">
    <name type="scientific">uncultured Solirubrobacteraceae bacterium</name>
    <dbReference type="NCBI Taxonomy" id="1162706"/>
    <lineage>
        <taxon>Bacteria</taxon>
        <taxon>Bacillati</taxon>
        <taxon>Actinomycetota</taxon>
        <taxon>Thermoleophilia</taxon>
        <taxon>Solirubrobacterales</taxon>
        <taxon>Solirubrobacteraceae</taxon>
        <taxon>environmental samples</taxon>
    </lineage>
</organism>
<reference evidence="2" key="1">
    <citation type="submission" date="2020-02" db="EMBL/GenBank/DDBJ databases">
        <authorList>
            <person name="Meier V. D."/>
        </authorList>
    </citation>
    <scope>NUCLEOTIDE SEQUENCE</scope>
    <source>
        <strain evidence="2">AVDCRST_MAG38</strain>
    </source>
</reference>
<evidence type="ECO:0000256" key="1">
    <source>
        <dbReference type="SAM" id="MobiDB-lite"/>
    </source>
</evidence>
<dbReference type="AlphaFoldDB" id="A0A6J4S7B1"/>
<protein>
    <submittedName>
        <fullName evidence="2">Biotin synthase</fullName>
        <ecNumber evidence="2">2.8.1.6</ecNumber>
    </submittedName>
</protein>
<evidence type="ECO:0000313" key="2">
    <source>
        <dbReference type="EMBL" id="CAA9486541.1"/>
    </source>
</evidence>